<reference evidence="2" key="1">
    <citation type="journal article" date="2019" name="Int. J. Syst. Evol. Microbiol.">
        <title>The Global Catalogue of Microorganisms (GCM) 10K type strain sequencing project: providing services to taxonomists for standard genome sequencing and annotation.</title>
        <authorList>
            <consortium name="The Broad Institute Genomics Platform"/>
            <consortium name="The Broad Institute Genome Sequencing Center for Infectious Disease"/>
            <person name="Wu L."/>
            <person name="Ma J."/>
        </authorList>
    </citation>
    <scope>NUCLEOTIDE SEQUENCE [LARGE SCALE GENOMIC DNA]</scope>
    <source>
        <strain evidence="2">JCM 16601</strain>
    </source>
</reference>
<dbReference type="Pfam" id="PF13310">
    <property type="entry name" value="Virulence_RhuM"/>
    <property type="match status" value="1"/>
</dbReference>
<protein>
    <submittedName>
        <fullName evidence="1">Virulence RhuM family protein</fullName>
    </submittedName>
</protein>
<sequence length="339" mass="39458">MKEETKGNILIYRTPIGATEIQVDLHDETLWLTQKQISELFQVGVDNINVHLKNIYTSGELQEKGTIEKNSIVQKEGKRNVKREVNFYNLDVILSIGYRVNSIQGTHFRIWATQKLKEYIIKGFVLDDAKLKGTKSNYFDELYERVRSIRFSERNLYTKVKDIFSMTSLDYESSSEVAMTFFASIQNMFHYAIHGHTASELIKQRADGYKNNMGLYTWSGSEISRKDVIVAKNYLDELELKRLELLSEQFLSFAELQSIEKRPMYMAAWVSKLIDFLKLNDKPILTTHGKVSAEVGKQIALKEFDRFNDQLKEQTLGLERFVNKKAIETNFQDEENQIE</sequence>
<dbReference type="Proteomes" id="UP001500742">
    <property type="component" value="Unassembled WGS sequence"/>
</dbReference>
<dbReference type="InterPro" id="IPR011204">
    <property type="entry name" value="Virulence_RhuM-like"/>
</dbReference>
<dbReference type="EMBL" id="BAAAZC010000028">
    <property type="protein sequence ID" value="GAA3984271.1"/>
    <property type="molecule type" value="Genomic_DNA"/>
</dbReference>
<dbReference type="PANTHER" id="PTHR35810">
    <property type="entry name" value="CYTOPLASMIC PROTEIN-RELATED"/>
    <property type="match status" value="1"/>
</dbReference>
<proteinExistence type="predicted"/>
<accession>A0ABP7QKX1</accession>
<name>A0ABP7QKX1_9SPHI</name>
<comment type="caution">
    <text evidence="1">The sequence shown here is derived from an EMBL/GenBank/DDBJ whole genome shotgun (WGS) entry which is preliminary data.</text>
</comment>
<evidence type="ECO:0000313" key="2">
    <source>
        <dbReference type="Proteomes" id="UP001500742"/>
    </source>
</evidence>
<organism evidence="1 2">
    <name type="scientific">Mucilaginibacter dorajii</name>
    <dbReference type="NCBI Taxonomy" id="692994"/>
    <lineage>
        <taxon>Bacteria</taxon>
        <taxon>Pseudomonadati</taxon>
        <taxon>Bacteroidota</taxon>
        <taxon>Sphingobacteriia</taxon>
        <taxon>Sphingobacteriales</taxon>
        <taxon>Sphingobacteriaceae</taxon>
        <taxon>Mucilaginibacter</taxon>
    </lineage>
</organism>
<keyword evidence="2" id="KW-1185">Reference proteome</keyword>
<gene>
    <name evidence="1" type="ORF">GCM10022210_40150</name>
</gene>
<dbReference type="PIRSF" id="PIRSF015268">
    <property type="entry name" value="Virulence_RhuM"/>
    <property type="match status" value="1"/>
</dbReference>
<evidence type="ECO:0000313" key="1">
    <source>
        <dbReference type="EMBL" id="GAA3984271.1"/>
    </source>
</evidence>
<dbReference type="RefSeq" id="WP_259093527.1">
    <property type="nucleotide sequence ID" value="NZ_BAAAZC010000028.1"/>
</dbReference>
<dbReference type="PANTHER" id="PTHR35810:SF1">
    <property type="entry name" value="CYTOPLASMIC PROTEIN"/>
    <property type="match status" value="1"/>
</dbReference>